<keyword evidence="3 6" id="KW-0812">Transmembrane</keyword>
<dbReference type="Gene3D" id="3.40.50.1000">
    <property type="entry name" value="HAD superfamily/HAD-like"/>
    <property type="match status" value="1"/>
</dbReference>
<protein>
    <submittedName>
        <fullName evidence="7">Protoheme IX farnesyltransferase</fullName>
    </submittedName>
</protein>
<sequence length="505" mass="53219">MAEALSGGMAVNGAATAGAGSGAAGAPLRPLVIDLDGTLLRTNILVECALAYLRREPLALLHILFWLFQGRARLKQELACRALVDPKLLPFDAALHAYITAERARGRKVYVATAADAGIARAVAALHGPFEDVLASDGVINLKGRRKAEALARLFPQGFAYAGDSRADIPVWSRADEIIAVGRPRFTAHAAGSLGAGHGKPSLVFPTPAMLPALVACARPHQWAKNLLVVAPAILGGVVLDASRMLDVALAFAALCIVASSTYILNDLWDVADDRRHWSKCHRPIASGRLPMAAAAGAVPTGLAAGFALGALVGPSTVAALAAYTALTVAYSLALKRVPILDVVVLASLFTTRLVLGTLAAAVAPSPWLLVFSMFLFGSLCFAKRYVEVERWKERGAGTTTSRGYETRDTPILLVLGAGTGVASIVTLVLYVMFDAFRLDLYASAGWLWAFPLILFLWLARIWLVAGRGRLDDDPVAFALNDGPSLMLGAALVGAFVLAWSGVLS</sequence>
<feature type="transmembrane region" description="Helical" evidence="6">
    <location>
        <begin position="290"/>
        <end position="312"/>
    </location>
</feature>
<evidence type="ECO:0000256" key="4">
    <source>
        <dbReference type="ARBA" id="ARBA00022989"/>
    </source>
</evidence>
<dbReference type="NCBIfam" id="NF006088">
    <property type="entry name" value="PRK08238.1"/>
    <property type="match status" value="1"/>
</dbReference>
<evidence type="ECO:0000256" key="6">
    <source>
        <dbReference type="SAM" id="Phobius"/>
    </source>
</evidence>
<keyword evidence="4 6" id="KW-1133">Transmembrane helix</keyword>
<dbReference type="GO" id="GO:0016765">
    <property type="term" value="F:transferase activity, transferring alkyl or aryl (other than methyl) groups"/>
    <property type="evidence" value="ECO:0007669"/>
    <property type="project" value="InterPro"/>
</dbReference>
<evidence type="ECO:0000256" key="1">
    <source>
        <dbReference type="ARBA" id="ARBA00004141"/>
    </source>
</evidence>
<dbReference type="Pfam" id="PF01040">
    <property type="entry name" value="UbiA"/>
    <property type="match status" value="1"/>
</dbReference>
<comment type="caution">
    <text evidence="7">The sequence shown here is derived from an EMBL/GenBank/DDBJ whole genome shotgun (WGS) entry which is preliminary data.</text>
</comment>
<gene>
    <name evidence="7" type="primary">cyoE</name>
    <name evidence="7" type="ORF">BHAOGJBA_1611</name>
</gene>
<evidence type="ECO:0000256" key="5">
    <source>
        <dbReference type="ARBA" id="ARBA00023136"/>
    </source>
</evidence>
<name>A0AAV4ZI11_9HYPH</name>
<reference evidence="7" key="2">
    <citation type="submission" date="2021-08" db="EMBL/GenBank/DDBJ databases">
        <authorList>
            <person name="Tani A."/>
            <person name="Ola A."/>
            <person name="Ogura Y."/>
            <person name="Katsura K."/>
            <person name="Hayashi T."/>
        </authorList>
    </citation>
    <scope>NUCLEOTIDE SEQUENCE</scope>
    <source>
        <strain evidence="7">DSM 16372</strain>
    </source>
</reference>
<organism evidence="7 8">
    <name type="scientific">Methylobacterium hispanicum</name>
    <dbReference type="NCBI Taxonomy" id="270350"/>
    <lineage>
        <taxon>Bacteria</taxon>
        <taxon>Pseudomonadati</taxon>
        <taxon>Pseudomonadota</taxon>
        <taxon>Alphaproteobacteria</taxon>
        <taxon>Hyphomicrobiales</taxon>
        <taxon>Methylobacteriaceae</taxon>
        <taxon>Methylobacterium</taxon>
    </lineage>
</organism>
<keyword evidence="5 6" id="KW-0472">Membrane</keyword>
<evidence type="ECO:0000313" key="7">
    <source>
        <dbReference type="EMBL" id="GJD88099.1"/>
    </source>
</evidence>
<dbReference type="InterPro" id="IPR036412">
    <property type="entry name" value="HAD-like_sf"/>
</dbReference>
<keyword evidence="8" id="KW-1185">Reference proteome</keyword>
<dbReference type="SUPFAM" id="SSF56784">
    <property type="entry name" value="HAD-like"/>
    <property type="match status" value="1"/>
</dbReference>
<dbReference type="CDD" id="cd13963">
    <property type="entry name" value="PT_UbiA_2"/>
    <property type="match status" value="1"/>
</dbReference>
<feature type="transmembrane region" description="Helical" evidence="6">
    <location>
        <begin position="412"/>
        <end position="434"/>
    </location>
</feature>
<dbReference type="AlphaFoldDB" id="A0AAV4ZI11"/>
<comment type="subcellular location">
    <subcellularLocation>
        <location evidence="1">Membrane</location>
        <topology evidence="1">Multi-pass membrane protein</topology>
    </subcellularLocation>
</comment>
<reference evidence="7" key="1">
    <citation type="journal article" date="2016" name="Front. Microbiol.">
        <title>Genome Sequence of the Piezophilic, Mesophilic Sulfate-Reducing Bacterium Desulfovibrio indicus J2T.</title>
        <authorList>
            <person name="Cao J."/>
            <person name="Maignien L."/>
            <person name="Shao Z."/>
            <person name="Alain K."/>
            <person name="Jebbar M."/>
        </authorList>
    </citation>
    <scope>NUCLEOTIDE SEQUENCE</scope>
    <source>
        <strain evidence="7">DSM 16372</strain>
    </source>
</reference>
<feature type="transmembrane region" description="Helical" evidence="6">
    <location>
        <begin position="318"/>
        <end position="334"/>
    </location>
</feature>
<evidence type="ECO:0000256" key="3">
    <source>
        <dbReference type="ARBA" id="ARBA00022692"/>
    </source>
</evidence>
<accession>A0AAV4ZI11</accession>
<dbReference type="InterPro" id="IPR000537">
    <property type="entry name" value="UbiA_prenyltransferase"/>
</dbReference>
<proteinExistence type="predicted"/>
<dbReference type="InterPro" id="IPR023214">
    <property type="entry name" value="HAD_sf"/>
</dbReference>
<feature type="transmembrane region" description="Helical" evidence="6">
    <location>
        <begin position="446"/>
        <end position="464"/>
    </location>
</feature>
<dbReference type="EMBL" id="BPQO01000005">
    <property type="protein sequence ID" value="GJD88099.1"/>
    <property type="molecule type" value="Genomic_DNA"/>
</dbReference>
<dbReference type="RefSeq" id="WP_238229913.1">
    <property type="nucleotide sequence ID" value="NZ_BPQO01000005.1"/>
</dbReference>
<dbReference type="Gene3D" id="1.10.357.140">
    <property type="entry name" value="UbiA prenyltransferase"/>
    <property type="match status" value="1"/>
</dbReference>
<dbReference type="GO" id="GO:0016020">
    <property type="term" value="C:membrane"/>
    <property type="evidence" value="ECO:0007669"/>
    <property type="project" value="UniProtKB-SubCell"/>
</dbReference>
<keyword evidence="2" id="KW-1003">Cell membrane</keyword>
<feature type="transmembrane region" description="Helical" evidence="6">
    <location>
        <begin position="485"/>
        <end position="503"/>
    </location>
</feature>
<evidence type="ECO:0000256" key="2">
    <source>
        <dbReference type="ARBA" id="ARBA00022475"/>
    </source>
</evidence>
<dbReference type="Proteomes" id="UP001055247">
    <property type="component" value="Unassembled WGS sequence"/>
</dbReference>
<evidence type="ECO:0000313" key="8">
    <source>
        <dbReference type="Proteomes" id="UP001055247"/>
    </source>
</evidence>
<dbReference type="InterPro" id="IPR044878">
    <property type="entry name" value="UbiA_sf"/>
</dbReference>
<feature type="transmembrane region" description="Helical" evidence="6">
    <location>
        <begin position="248"/>
        <end position="269"/>
    </location>
</feature>